<dbReference type="OrthoDB" id="2397542at2759"/>
<evidence type="ECO:0000313" key="2">
    <source>
        <dbReference type="Proteomes" id="UP001153678"/>
    </source>
</evidence>
<protein>
    <submittedName>
        <fullName evidence="1">3221_t:CDS:1</fullName>
    </submittedName>
</protein>
<dbReference type="AlphaFoldDB" id="A0A9W4SXH7"/>
<accession>A0A9W4SXH7</accession>
<comment type="caution">
    <text evidence="1">The sequence shown here is derived from an EMBL/GenBank/DDBJ whole genome shotgun (WGS) entry which is preliminary data.</text>
</comment>
<dbReference type="EMBL" id="CAMKVN010003290">
    <property type="protein sequence ID" value="CAI2184281.1"/>
    <property type="molecule type" value="Genomic_DNA"/>
</dbReference>
<gene>
    <name evidence="1" type="ORF">FWILDA_LOCUS11501</name>
</gene>
<dbReference type="Proteomes" id="UP001153678">
    <property type="component" value="Unassembled WGS sequence"/>
</dbReference>
<organism evidence="1 2">
    <name type="scientific">Funneliformis geosporum</name>
    <dbReference type="NCBI Taxonomy" id="1117311"/>
    <lineage>
        <taxon>Eukaryota</taxon>
        <taxon>Fungi</taxon>
        <taxon>Fungi incertae sedis</taxon>
        <taxon>Mucoromycota</taxon>
        <taxon>Glomeromycotina</taxon>
        <taxon>Glomeromycetes</taxon>
        <taxon>Glomerales</taxon>
        <taxon>Glomeraceae</taxon>
        <taxon>Funneliformis</taxon>
    </lineage>
</organism>
<keyword evidence="2" id="KW-1185">Reference proteome</keyword>
<reference evidence="1" key="1">
    <citation type="submission" date="2022-08" db="EMBL/GenBank/DDBJ databases">
        <authorList>
            <person name="Kallberg Y."/>
            <person name="Tangrot J."/>
            <person name="Rosling A."/>
        </authorList>
    </citation>
    <scope>NUCLEOTIDE SEQUENCE</scope>
    <source>
        <strain evidence="1">Wild A</strain>
    </source>
</reference>
<name>A0A9W4SXH7_9GLOM</name>
<sequence>MSCGPAGAIALLIETLNGEMQIQVTCMLEGEVHLRRMQLISRIVKKINRRRIAKAIKIQSKKVIAKNELEISQDNVIIGGYHRINNYYDDYHEVSSKLMKRNLDNVNVNSSKKARAMKDSQK</sequence>
<evidence type="ECO:0000313" key="1">
    <source>
        <dbReference type="EMBL" id="CAI2184281.1"/>
    </source>
</evidence>
<proteinExistence type="predicted"/>